<evidence type="ECO:0000313" key="3">
    <source>
        <dbReference type="EMBL" id="ORX76349.1"/>
    </source>
</evidence>
<feature type="transmembrane region" description="Helical" evidence="2">
    <location>
        <begin position="99"/>
        <end position="118"/>
    </location>
</feature>
<feature type="transmembrane region" description="Helical" evidence="2">
    <location>
        <begin position="186"/>
        <end position="203"/>
    </location>
</feature>
<feature type="transmembrane region" description="Helical" evidence="2">
    <location>
        <begin position="236"/>
        <end position="259"/>
    </location>
</feature>
<evidence type="ECO:0000256" key="1">
    <source>
        <dbReference type="SAM" id="MobiDB-lite"/>
    </source>
</evidence>
<keyword evidence="2" id="KW-1133">Transmembrane helix</keyword>
<feature type="region of interest" description="Disordered" evidence="1">
    <location>
        <begin position="340"/>
        <end position="385"/>
    </location>
</feature>
<reference evidence="3 4" key="2">
    <citation type="submission" date="2016-08" db="EMBL/GenBank/DDBJ databases">
        <title>Pervasive Adenine N6-methylation of Active Genes in Fungi.</title>
        <authorList>
            <consortium name="DOE Joint Genome Institute"/>
            <person name="Mondo S.J."/>
            <person name="Dannebaum R.O."/>
            <person name="Kuo R.C."/>
            <person name="Labutti K."/>
            <person name="Haridas S."/>
            <person name="Kuo A."/>
            <person name="Salamov A."/>
            <person name="Ahrendt S.R."/>
            <person name="Lipzen A."/>
            <person name="Sullivan W."/>
            <person name="Andreopoulos W.B."/>
            <person name="Clum A."/>
            <person name="Lindquist E."/>
            <person name="Daum C."/>
            <person name="Ramamoorthy G.K."/>
            <person name="Gryganskyi A."/>
            <person name="Culley D."/>
            <person name="Magnuson J.K."/>
            <person name="James T.Y."/>
            <person name="O'Malley M.A."/>
            <person name="Stajich J.E."/>
            <person name="Spatafora J.W."/>
            <person name="Visel A."/>
            <person name="Grigoriev I.V."/>
        </authorList>
    </citation>
    <scope>NUCLEOTIDE SEQUENCE [LARGE SCALE GENOMIC DNA]</scope>
    <source>
        <strain evidence="3 4">S4</strain>
    </source>
</reference>
<feature type="compositionally biased region" description="Low complexity" evidence="1">
    <location>
        <begin position="340"/>
        <end position="364"/>
    </location>
</feature>
<keyword evidence="2" id="KW-0472">Membrane</keyword>
<feature type="transmembrane region" description="Helical" evidence="2">
    <location>
        <begin position="53"/>
        <end position="70"/>
    </location>
</feature>
<evidence type="ECO:0000256" key="2">
    <source>
        <dbReference type="SAM" id="Phobius"/>
    </source>
</evidence>
<dbReference type="AlphaFoldDB" id="A0A1Y1WS30"/>
<keyword evidence="2" id="KW-0812">Transmembrane</keyword>
<reference evidence="3 4" key="1">
    <citation type="submission" date="2016-08" db="EMBL/GenBank/DDBJ databases">
        <title>A Parts List for Fungal Cellulosomes Revealed by Comparative Genomics.</title>
        <authorList>
            <consortium name="DOE Joint Genome Institute"/>
            <person name="Haitjema C.H."/>
            <person name="Gilmore S.P."/>
            <person name="Henske J.K."/>
            <person name="Solomon K.V."/>
            <person name="De Groot R."/>
            <person name="Kuo A."/>
            <person name="Mondo S.J."/>
            <person name="Salamov A.A."/>
            <person name="Labutti K."/>
            <person name="Zhao Z."/>
            <person name="Chiniquy J."/>
            <person name="Barry K."/>
            <person name="Brewer H.M."/>
            <person name="Purvine S.O."/>
            <person name="Wright A.T."/>
            <person name="Boxma B."/>
            <person name="Van Alen T."/>
            <person name="Hackstein J.H."/>
            <person name="Baker S.E."/>
            <person name="Grigoriev I.V."/>
            <person name="O'Malley M.A."/>
        </authorList>
    </citation>
    <scope>NUCLEOTIDE SEQUENCE [LARGE SCALE GENOMIC DNA]</scope>
    <source>
        <strain evidence="3 4">S4</strain>
    </source>
</reference>
<feature type="transmembrane region" description="Helical" evidence="2">
    <location>
        <begin position="130"/>
        <end position="150"/>
    </location>
</feature>
<dbReference type="Proteomes" id="UP000193944">
    <property type="component" value="Unassembled WGS sequence"/>
</dbReference>
<keyword evidence="4" id="KW-1185">Reference proteome</keyword>
<feature type="compositionally biased region" description="Basic residues" evidence="1">
    <location>
        <begin position="365"/>
        <end position="377"/>
    </location>
</feature>
<protein>
    <submittedName>
        <fullName evidence="3">Uncharacterized protein</fullName>
    </submittedName>
</protein>
<comment type="caution">
    <text evidence="3">The sequence shown here is derived from an EMBL/GenBank/DDBJ whole genome shotgun (WGS) entry which is preliminary data.</text>
</comment>
<proteinExistence type="predicted"/>
<sequence length="511" mass="61966">MGTMDILEHDKYKVDSIWDDYQDYFTTIIKHYSFPWTFLIFVIVGFKKWRSPVMLIIIFHFILRYIGIIFENTGDVMENKYPGYDYSYHSNEAYKWSHAISRIIYYSSDIVGDWYLLFRTKALVKSNKKIIMVYITCILFNCSKLAKIYFNFSYTPFKENFDPELDRYDYYSKKIEYKKKKWTCDFFLHIASIIYDLTVIITLKRNVFINYENITEKNERENIFIKKFQQISTYRIYWTLLLSIICSPLVFLFCTKLVYTYHNLDFLQDQEKINFYKEHCDDSDIEKFRVSINHTGYVLMYIDQILLRYYAIENKKINGTNPKKNYNMIKYHNYYNINNNDNDYNNNNYNNDYNDNNDNNSNSHNKNKNKNKSHSHSHSNSNSRSIKFYRSNSIKKYNFSKVYHDINNQFDEYQNLINYNNNDYMGFKSKSLDRYDKENSTKNYYNKFDSANRYSRNKTNYFDLKSKTNNNTNNNNNHISVDYYNSNNRTGWETYYNSLSRNTTTTTNNNN</sequence>
<evidence type="ECO:0000313" key="4">
    <source>
        <dbReference type="Proteomes" id="UP000193944"/>
    </source>
</evidence>
<organism evidence="3 4">
    <name type="scientific">Anaeromyces robustus</name>
    <dbReference type="NCBI Taxonomy" id="1754192"/>
    <lineage>
        <taxon>Eukaryota</taxon>
        <taxon>Fungi</taxon>
        <taxon>Fungi incertae sedis</taxon>
        <taxon>Chytridiomycota</taxon>
        <taxon>Chytridiomycota incertae sedis</taxon>
        <taxon>Neocallimastigomycetes</taxon>
        <taxon>Neocallimastigales</taxon>
        <taxon>Neocallimastigaceae</taxon>
        <taxon>Anaeromyces</taxon>
    </lineage>
</organism>
<dbReference type="EMBL" id="MCFG01000304">
    <property type="protein sequence ID" value="ORX76349.1"/>
    <property type="molecule type" value="Genomic_DNA"/>
</dbReference>
<gene>
    <name evidence="3" type="ORF">BCR32DRAFT_284269</name>
</gene>
<feature type="transmembrane region" description="Helical" evidence="2">
    <location>
        <begin position="28"/>
        <end position="46"/>
    </location>
</feature>
<accession>A0A1Y1WS30</accession>
<name>A0A1Y1WS30_9FUNG</name>